<dbReference type="Proteomes" id="UP000830055">
    <property type="component" value="Chromosome"/>
</dbReference>
<keyword evidence="7 8" id="KW-0132">Cell division</keyword>
<keyword evidence="7 8" id="KW-0573">Peptidoglycan synthesis</keyword>
<dbReference type="PANTHER" id="PTHR43692:SF1">
    <property type="entry name" value="UDP-N-ACETYLMURAMOYLALANINE--D-GLUTAMATE LIGASE"/>
    <property type="match status" value="1"/>
</dbReference>
<dbReference type="RefSeq" id="WP_284153454.1">
    <property type="nucleotide sequence ID" value="NZ_AP025516.1"/>
</dbReference>
<dbReference type="PANTHER" id="PTHR43692">
    <property type="entry name" value="UDP-N-ACETYLMURAMOYLALANINE--D-GLUTAMATE LIGASE"/>
    <property type="match status" value="1"/>
</dbReference>
<dbReference type="NCBIfam" id="TIGR01087">
    <property type="entry name" value="murD"/>
    <property type="match status" value="1"/>
</dbReference>
<dbReference type="InterPro" id="IPR004101">
    <property type="entry name" value="Mur_ligase_C"/>
</dbReference>
<dbReference type="InterPro" id="IPR005762">
    <property type="entry name" value="MurD"/>
</dbReference>
<feature type="domain" description="Mur ligase C-terminal" evidence="9">
    <location>
        <begin position="317"/>
        <end position="429"/>
    </location>
</feature>
<dbReference type="SUPFAM" id="SSF53623">
    <property type="entry name" value="MurD-like peptide ligases, catalytic domain"/>
    <property type="match status" value="1"/>
</dbReference>
<keyword evidence="5 7" id="KW-0547">Nucleotide-binding</keyword>
<evidence type="ECO:0000256" key="4">
    <source>
        <dbReference type="ARBA" id="ARBA00022598"/>
    </source>
</evidence>
<dbReference type="InterPro" id="IPR013221">
    <property type="entry name" value="Mur_ligase_cen"/>
</dbReference>
<sequence length="456" mass="47317">MNGESLIKPGMSAAVVGCGRAGLAMVEFLAHSGAHVLASDTRLLADFAGNEQDLLKRCTVGFEGGGHSVEFLSQAELIVVSPGIDLRHPALTRLRHGGAALVGELAVAAPLLRAPVIAITGTNGKTTVTEVVGALLQEGGRRVFVGGNIGTPVGTCLLEAADVEVIVLEVSSFQLELSGGFIPRVGVLLNITPDHLDRHGSLDHYAAAKMRIFQGGPEQTDIVINGDDPLTATYVPATVAAAARRFGCRQGAAAMVDGEGVVLAADGGRQVFPLGGSSLNTASGRMNSAAALLAVQRFGLDPAAIRRTLATFQVGPHRMQVVAEIGGVRFINDSKGTNTGAVISGLRQVGSRVILIAGGKDKGEDYRLLRDAVKQTVKHLILIGEAAPSLAEALGDLVPWTPAGSMEDAVRQSAALAIFGDTVLLSPACASFDMFANYKQRGDRFAAAVERLAEEP</sequence>
<feature type="domain" description="Mur ligase central" evidence="10">
    <location>
        <begin position="119"/>
        <end position="252"/>
    </location>
</feature>
<evidence type="ECO:0000313" key="11">
    <source>
        <dbReference type="EMBL" id="BDD86360.1"/>
    </source>
</evidence>
<evidence type="ECO:0000256" key="6">
    <source>
        <dbReference type="ARBA" id="ARBA00022840"/>
    </source>
</evidence>
<dbReference type="Pfam" id="PF02875">
    <property type="entry name" value="Mur_ligase_C"/>
    <property type="match status" value="1"/>
</dbReference>
<evidence type="ECO:0000256" key="5">
    <source>
        <dbReference type="ARBA" id="ARBA00022741"/>
    </source>
</evidence>
<keyword evidence="7 8" id="KW-0131">Cell cycle</keyword>
<dbReference type="InterPro" id="IPR036565">
    <property type="entry name" value="Mur-like_cat_sf"/>
</dbReference>
<dbReference type="Gene3D" id="3.40.50.720">
    <property type="entry name" value="NAD(P)-binding Rossmann-like Domain"/>
    <property type="match status" value="1"/>
</dbReference>
<dbReference type="GO" id="GO:0016874">
    <property type="term" value="F:ligase activity"/>
    <property type="evidence" value="ECO:0007669"/>
    <property type="project" value="UniProtKB-KW"/>
</dbReference>
<dbReference type="EMBL" id="AP025516">
    <property type="protein sequence ID" value="BDD86360.1"/>
    <property type="molecule type" value="Genomic_DNA"/>
</dbReference>
<evidence type="ECO:0000256" key="1">
    <source>
        <dbReference type="ARBA" id="ARBA00004496"/>
    </source>
</evidence>
<comment type="pathway">
    <text evidence="2 7 8">Cell wall biogenesis; peptidoglycan biosynthesis.</text>
</comment>
<comment type="similarity">
    <text evidence="7">Belongs to the MurCDEF family.</text>
</comment>
<dbReference type="Pfam" id="PF21799">
    <property type="entry name" value="MurD-like_N"/>
    <property type="match status" value="1"/>
</dbReference>
<keyword evidence="7 8" id="KW-0133">Cell shape</keyword>
<reference evidence="11 12" key="1">
    <citation type="submission" date="2022-01" db="EMBL/GenBank/DDBJ databases">
        <title>Desulfofustis limnae sp. nov., a novel mesophilic sulfate-reducing bacterium isolated from marsh soil.</title>
        <authorList>
            <person name="Watanabe M."/>
            <person name="Takahashi A."/>
            <person name="Kojima H."/>
            <person name="Fukui M."/>
        </authorList>
    </citation>
    <scope>NUCLEOTIDE SEQUENCE [LARGE SCALE GENOMIC DNA]</scope>
    <source>
        <strain evidence="11 12">PPLL</strain>
    </source>
</reference>
<dbReference type="Gene3D" id="3.90.190.20">
    <property type="entry name" value="Mur ligase, C-terminal domain"/>
    <property type="match status" value="1"/>
</dbReference>
<dbReference type="SUPFAM" id="SSF51984">
    <property type="entry name" value="MurCD N-terminal domain"/>
    <property type="match status" value="1"/>
</dbReference>
<evidence type="ECO:0000256" key="3">
    <source>
        <dbReference type="ARBA" id="ARBA00022490"/>
    </source>
</evidence>
<keyword evidence="12" id="KW-1185">Reference proteome</keyword>
<comment type="subcellular location">
    <subcellularLocation>
        <location evidence="1 7 8">Cytoplasm</location>
    </subcellularLocation>
</comment>
<dbReference type="Pfam" id="PF08245">
    <property type="entry name" value="Mur_ligase_M"/>
    <property type="match status" value="1"/>
</dbReference>
<protein>
    <recommendedName>
        <fullName evidence="7 8">UDP-N-acetylmuramoylalanine--D-glutamate ligase</fullName>
        <ecNumber evidence="7 8">6.3.2.9</ecNumber>
    </recommendedName>
    <alternativeName>
        <fullName evidence="7">D-glutamic acid-adding enzyme</fullName>
    </alternativeName>
    <alternativeName>
        <fullName evidence="7">UDP-N-acetylmuramoyl-L-alanyl-D-glutamate synthetase</fullName>
    </alternativeName>
</protein>
<feature type="binding site" evidence="7">
    <location>
        <begin position="121"/>
        <end position="127"/>
    </location>
    <ligand>
        <name>ATP</name>
        <dbReference type="ChEBI" id="CHEBI:30616"/>
    </ligand>
</feature>
<dbReference type="SUPFAM" id="SSF53244">
    <property type="entry name" value="MurD-like peptide ligases, peptide-binding domain"/>
    <property type="match status" value="1"/>
</dbReference>
<dbReference type="Gene3D" id="3.40.1190.10">
    <property type="entry name" value="Mur-like, catalytic domain"/>
    <property type="match status" value="1"/>
</dbReference>
<keyword evidence="6 7" id="KW-0067">ATP-binding</keyword>
<proteinExistence type="inferred from homology"/>
<evidence type="ECO:0000259" key="9">
    <source>
        <dbReference type="Pfam" id="PF02875"/>
    </source>
</evidence>
<dbReference type="EC" id="6.3.2.9" evidence="7 8"/>
<gene>
    <name evidence="7 11" type="primary">murD</name>
    <name evidence="11" type="ORF">DPPLL_07250</name>
</gene>
<keyword evidence="7 8" id="KW-0961">Cell wall biogenesis/degradation</keyword>
<name>A0ABN6M0I7_9BACT</name>
<organism evidence="11 12">
    <name type="scientific">Desulfofustis limnaeus</name>
    <dbReference type="NCBI Taxonomy" id="2740163"/>
    <lineage>
        <taxon>Bacteria</taxon>
        <taxon>Pseudomonadati</taxon>
        <taxon>Thermodesulfobacteriota</taxon>
        <taxon>Desulfobulbia</taxon>
        <taxon>Desulfobulbales</taxon>
        <taxon>Desulfocapsaceae</taxon>
        <taxon>Desulfofustis</taxon>
    </lineage>
</organism>
<evidence type="ECO:0000256" key="2">
    <source>
        <dbReference type="ARBA" id="ARBA00004752"/>
    </source>
</evidence>
<accession>A0ABN6M0I7</accession>
<evidence type="ECO:0000256" key="7">
    <source>
        <dbReference type="HAMAP-Rule" id="MF_00639"/>
    </source>
</evidence>
<comment type="catalytic activity">
    <reaction evidence="7 8">
        <text>UDP-N-acetyl-alpha-D-muramoyl-L-alanine + D-glutamate + ATP = UDP-N-acetyl-alpha-D-muramoyl-L-alanyl-D-glutamate + ADP + phosphate + H(+)</text>
        <dbReference type="Rhea" id="RHEA:16429"/>
        <dbReference type="ChEBI" id="CHEBI:15378"/>
        <dbReference type="ChEBI" id="CHEBI:29986"/>
        <dbReference type="ChEBI" id="CHEBI:30616"/>
        <dbReference type="ChEBI" id="CHEBI:43474"/>
        <dbReference type="ChEBI" id="CHEBI:83898"/>
        <dbReference type="ChEBI" id="CHEBI:83900"/>
        <dbReference type="ChEBI" id="CHEBI:456216"/>
        <dbReference type="EC" id="6.3.2.9"/>
    </reaction>
</comment>
<keyword evidence="4 7" id="KW-0436">Ligase</keyword>
<evidence type="ECO:0000259" key="10">
    <source>
        <dbReference type="Pfam" id="PF08245"/>
    </source>
</evidence>
<dbReference type="HAMAP" id="MF_00639">
    <property type="entry name" value="MurD"/>
    <property type="match status" value="1"/>
</dbReference>
<evidence type="ECO:0000313" key="12">
    <source>
        <dbReference type="Proteomes" id="UP000830055"/>
    </source>
</evidence>
<comment type="function">
    <text evidence="7 8">Cell wall formation. Catalyzes the addition of glutamate to the nucleotide precursor UDP-N-acetylmuramoyl-L-alanine (UMA).</text>
</comment>
<evidence type="ECO:0000256" key="8">
    <source>
        <dbReference type="RuleBase" id="RU003664"/>
    </source>
</evidence>
<dbReference type="InterPro" id="IPR036615">
    <property type="entry name" value="Mur_ligase_C_dom_sf"/>
</dbReference>
<keyword evidence="3 7" id="KW-0963">Cytoplasm</keyword>